<gene>
    <name evidence="1" type="ORF">MJO28_015838</name>
</gene>
<sequence>MNRAERKSSSRSGETMAGFADLIRSRLRALVPVGLISLFGASIYVFFRSLSPSNNEFGYGEVQHPHYQFKIDGLGRVGVPDSRLEGGLIFNTNEDDLVTPELKAYEPDQLMSLPILHRTSKDPFDTKNGFKPLRPSQSPWSTDTQSGLMLINRLSRNRFPSADSNDPNRGSLPPPLPPWPSPKILKEKQNSLKKPISKDLISGLNTSYVWADRHLIQDGKLPKIQWDGFDKPNWESRSDRIDRLERQGWVRRGFQHVWEGYKARAWGHDELRPISGSFQDPFAGWGATLVDCLDTLLIMNLTLEYNYARTHVKAIDWAHTMEMNRMSRYSSQSSTQPMISFFETVIRYMGGLISAYDLSGDELMLERAEELAEWLVPAFGTSSGLPSSRYQMGSNPSGEHTGRVCIAEIGSLTLEFTRLSQLTSKEFYYDVVQKITDLLDSDQWISSSRPGTLFPTHLNPQSPRSLSGQYTFGAMADSYYEYLIKQHQLLRGTNSQYSKMYTSAIESAREHLIRTYNLESNGGKNLTVIGDIAWGMFKPSLDHLTCFSGAMIGLGSQLLGRKQDLDLALEHADACVWAYESTKTGVGPERITIVEGDDQTRWQPVIYEGQNFRELKSDPLPGASIQDGRYLGRPETIESVYYMWRITGDRQWQDRGWRMFTSWMEACATTFGFADLAQVNSWPPQLSDKQESFVLAETFKYYYLLFSEPDLISLDEYVFNTEAHPFRLEQANGSKGSKAEIKRYWNGSDSTLDEKYYPPGILNNQTGFGTFLQQWSRVDLDKISDADRLVYNQVLGLLQH</sequence>
<organism evidence="1 2">
    <name type="scientific">Puccinia striiformis f. sp. tritici</name>
    <dbReference type="NCBI Taxonomy" id="168172"/>
    <lineage>
        <taxon>Eukaryota</taxon>
        <taxon>Fungi</taxon>
        <taxon>Dikarya</taxon>
        <taxon>Basidiomycota</taxon>
        <taxon>Pucciniomycotina</taxon>
        <taxon>Pucciniomycetes</taxon>
        <taxon>Pucciniales</taxon>
        <taxon>Pucciniaceae</taxon>
        <taxon>Puccinia</taxon>
    </lineage>
</organism>
<evidence type="ECO:0000313" key="1">
    <source>
        <dbReference type="EMBL" id="KAI7936939.1"/>
    </source>
</evidence>
<comment type="caution">
    <text evidence="1">The sequence shown here is derived from an EMBL/GenBank/DDBJ whole genome shotgun (WGS) entry which is preliminary data.</text>
</comment>
<reference evidence="2" key="1">
    <citation type="journal article" date="2018" name="BMC Genomics">
        <title>Genomic insights into host adaptation between the wheat stripe rust pathogen (Puccinia striiformis f. sp. tritici) and the barley stripe rust pathogen (Puccinia striiformis f. sp. hordei).</title>
        <authorList>
            <person name="Xia C."/>
            <person name="Wang M."/>
            <person name="Yin C."/>
            <person name="Cornejo O.E."/>
            <person name="Hulbert S.H."/>
            <person name="Chen X."/>
        </authorList>
    </citation>
    <scope>NUCLEOTIDE SEQUENCE [LARGE SCALE GENOMIC DNA]</scope>
    <source>
        <strain evidence="2">93-210</strain>
    </source>
</reference>
<reference evidence="1 2" key="3">
    <citation type="journal article" date="2022" name="Microbiol. Spectr.">
        <title>Folding features and dynamics of 3D genome architecture in plant fungal pathogens.</title>
        <authorList>
            <person name="Xia C."/>
        </authorList>
    </citation>
    <scope>NUCLEOTIDE SEQUENCE [LARGE SCALE GENOMIC DNA]</scope>
    <source>
        <strain evidence="1 2">93-210</strain>
    </source>
</reference>
<dbReference type="Proteomes" id="UP001060170">
    <property type="component" value="Chromosome 17"/>
</dbReference>
<keyword evidence="2" id="KW-1185">Reference proteome</keyword>
<reference evidence="2" key="2">
    <citation type="journal article" date="2018" name="Mol. Plant Microbe Interact.">
        <title>Genome sequence resources for the wheat stripe rust pathogen (Puccinia striiformis f. sp. tritici) and the barley stripe rust pathogen (Puccinia striiformis f. sp. hordei).</title>
        <authorList>
            <person name="Xia C."/>
            <person name="Wang M."/>
            <person name="Yin C."/>
            <person name="Cornejo O.E."/>
            <person name="Hulbert S.H."/>
            <person name="Chen X."/>
        </authorList>
    </citation>
    <scope>NUCLEOTIDE SEQUENCE [LARGE SCALE GENOMIC DNA]</scope>
    <source>
        <strain evidence="2">93-210</strain>
    </source>
</reference>
<accession>A0ACC0DPW2</accession>
<proteinExistence type="predicted"/>
<evidence type="ECO:0000313" key="2">
    <source>
        <dbReference type="Proteomes" id="UP001060170"/>
    </source>
</evidence>
<name>A0ACC0DPW2_9BASI</name>
<dbReference type="EMBL" id="CM045881">
    <property type="protein sequence ID" value="KAI7936939.1"/>
    <property type="molecule type" value="Genomic_DNA"/>
</dbReference>
<protein>
    <submittedName>
        <fullName evidence="1">Uncharacterized protein</fullName>
    </submittedName>
</protein>